<dbReference type="Gene3D" id="1.25.40.10">
    <property type="entry name" value="Tetratricopeptide repeat domain"/>
    <property type="match status" value="3"/>
</dbReference>
<evidence type="ECO:0000256" key="2">
    <source>
        <dbReference type="ARBA" id="ARBA00005186"/>
    </source>
</evidence>
<comment type="subcellular location">
    <subcellularLocation>
        <location evidence="1">Cell outer membrane</location>
        <topology evidence="1">Peripheral membrane protein</topology>
    </subcellularLocation>
</comment>
<organism evidence="10 11">
    <name type="scientific">Novosphingobium colocasiae</name>
    <dbReference type="NCBI Taxonomy" id="1256513"/>
    <lineage>
        <taxon>Bacteria</taxon>
        <taxon>Pseudomonadati</taxon>
        <taxon>Pseudomonadota</taxon>
        <taxon>Alphaproteobacteria</taxon>
        <taxon>Sphingomonadales</taxon>
        <taxon>Sphingomonadaceae</taxon>
        <taxon>Novosphingobium</taxon>
    </lineage>
</organism>
<dbReference type="Proteomes" id="UP000648075">
    <property type="component" value="Unassembled WGS sequence"/>
</dbReference>
<evidence type="ECO:0000256" key="4">
    <source>
        <dbReference type="ARBA" id="ARBA00022729"/>
    </source>
</evidence>
<comment type="similarity">
    <text evidence="3">Belongs to the AcsC/BcsC family.</text>
</comment>
<evidence type="ECO:0000313" key="11">
    <source>
        <dbReference type="Proteomes" id="UP000648075"/>
    </source>
</evidence>
<dbReference type="PANTHER" id="PTHR45586:SF1">
    <property type="entry name" value="LIPOPOLYSACCHARIDE ASSEMBLY PROTEIN B"/>
    <property type="match status" value="1"/>
</dbReference>
<reference evidence="10" key="1">
    <citation type="journal article" date="2014" name="Int. J. Syst. Evol. Microbiol.">
        <title>Complete genome sequence of Corynebacterium casei LMG S-19264T (=DSM 44701T), isolated from a smear-ripened cheese.</title>
        <authorList>
            <consortium name="US DOE Joint Genome Institute (JGI-PGF)"/>
            <person name="Walter F."/>
            <person name="Albersmeier A."/>
            <person name="Kalinowski J."/>
            <person name="Ruckert C."/>
        </authorList>
    </citation>
    <scope>NUCLEOTIDE SEQUENCE</scope>
    <source>
        <strain evidence="10">KCTC 32255</strain>
    </source>
</reference>
<dbReference type="InterPro" id="IPR008410">
    <property type="entry name" value="BCSC_C"/>
</dbReference>
<feature type="domain" description="Cellulose synthase operon C C-terminal" evidence="9">
    <location>
        <begin position="799"/>
        <end position="1155"/>
    </location>
</feature>
<dbReference type="InterPro" id="IPR003921">
    <property type="entry name" value="Cell_synth_C"/>
</dbReference>
<keyword evidence="4 8" id="KW-0732">Signal</keyword>
<dbReference type="GO" id="GO:0009279">
    <property type="term" value="C:cell outer membrane"/>
    <property type="evidence" value="ECO:0007669"/>
    <property type="project" value="UniProtKB-SubCell"/>
</dbReference>
<dbReference type="Pfam" id="PF05420">
    <property type="entry name" value="BCSC_C"/>
    <property type="match status" value="1"/>
</dbReference>
<dbReference type="PANTHER" id="PTHR45586">
    <property type="entry name" value="TPR REPEAT-CONTAINING PROTEIN PA4667"/>
    <property type="match status" value="1"/>
</dbReference>
<evidence type="ECO:0000256" key="5">
    <source>
        <dbReference type="ARBA" id="ARBA00022737"/>
    </source>
</evidence>
<dbReference type="GO" id="GO:0030244">
    <property type="term" value="P:cellulose biosynthetic process"/>
    <property type="evidence" value="ECO:0007669"/>
    <property type="project" value="UniProtKB-KW"/>
</dbReference>
<dbReference type="SUPFAM" id="SSF48452">
    <property type="entry name" value="TPR-like"/>
    <property type="match status" value="1"/>
</dbReference>
<comment type="caution">
    <text evidence="10">The sequence shown here is derived from an EMBL/GenBank/DDBJ whole genome shotgun (WGS) entry which is preliminary data.</text>
</comment>
<evidence type="ECO:0000313" key="10">
    <source>
        <dbReference type="EMBL" id="GGZ00668.1"/>
    </source>
</evidence>
<dbReference type="InterPro" id="IPR019734">
    <property type="entry name" value="TPR_rpt"/>
</dbReference>
<feature type="signal peptide" evidence="8">
    <location>
        <begin position="1"/>
        <end position="22"/>
    </location>
</feature>
<comment type="pathway">
    <text evidence="2">Glycan metabolism; bacterial cellulose biosynthesis.</text>
</comment>
<dbReference type="GO" id="GO:0006011">
    <property type="term" value="P:UDP-alpha-D-glucose metabolic process"/>
    <property type="evidence" value="ECO:0007669"/>
    <property type="project" value="InterPro"/>
</dbReference>
<evidence type="ECO:0000256" key="1">
    <source>
        <dbReference type="ARBA" id="ARBA00004339"/>
    </source>
</evidence>
<evidence type="ECO:0000256" key="3">
    <source>
        <dbReference type="ARBA" id="ARBA00005886"/>
    </source>
</evidence>
<keyword evidence="6" id="KW-0802">TPR repeat</keyword>
<keyword evidence="7" id="KW-0135">Cellulose biosynthesis</keyword>
<gene>
    <name evidence="10" type="primary">wssE</name>
    <name evidence="10" type="ORF">GCM10011614_14660</name>
</gene>
<keyword evidence="11" id="KW-1185">Reference proteome</keyword>
<sequence>MWSAALAAVLTGTFAAPAPSHAESPAVAALIKQAQYWRAKGREDLAQQALRRARALDPSVALAAPAKPAAPAPKPAAPVAARPAAAPPAKAAAPASRPAAAYAPTAAVRAGQARVAGYDALQTDNLAAASTQFERALAANRSDPEALGGLGLVRLRQTRFAEAANLLEQASRLGKAQQWASALASARFYAGVEDARRLLQQGRIGDAQVEAEALVRSGFDQPAPALELLAQVYEKQNRFADAAELYRQASQGGKQDEKRLQLRAVRSRALAAAAAGDDMGATREFQNGLVIDQTDPWIRYEFARFMIKRGRMPEAESLLRSLEQLGDADGLYAAALIANDLGRSTEADRLLAMIPEAQRTQPMRTLALGVKVDGAIARAKASGQGGGQLQALATLRQIGAMPSMPAAKKVAVADAMLSLGDAMGAASLAQSAMDQGLTTVDDYAGLVDVLARAGRDDMARAALAQAGQLAGNTPDGQRIYAGMAAKLTVGQAERARSAGRFADAFDMLQGAWTSAPDNTEVLAALARLYQAGRMPGRAAQTWQLFLAREPGNRDALLGLAEAAQSAGDKGLSQQAQQQALRAFPTDYDAFMRMARLEQARGDEGAALRLFKQARALYAGGAGSGALTGGNPFAAMDPAGSGNPFRNMAAPAQPAAVNPFQLGGGTRIQYVPAAGGYAPTGYAPAPYAPNGYTAPADGGYAAAPGYQPAAYPAQGYSAQAYPAPAASPFGQPGYPAAPGGYPAPAAAYPGQDVPAGAGAYPADPVLAELQGEITQLSRDSAPRVDVDTSYRQRSGETGLSQLDEIKGSAKFSTGFLGGRIYVGGEAVMIDAGTPSDSARARFGTNASPEARAIVAKTDARKCDAESDPAACLAQVDSQNASGVALSAGYAGDLVQAEAGTTPIGMGKTKLTFRAAVTPKFGGGVEGKAFVERKPVTDSVLSYAGTLDPVTGERWGQVMRTGGGVGLSYDRDGNGVYGEGRYYRYRGTNVANNDGFEINVGGYMRAHRTAHSSLSVGLNVNYQKYDNSQNTFTWGNGGYFSPQSFLSVGFPINYALDTDKLTVRASLTPGFQSYSEDSSPLYPTDPALQGELDALKAENEDVRSRYDSLSKTGFALNAQASAYYRIAPNTQVGGDISYNTFGSYDELRSMIGVRQSFGSTGQ</sequence>
<name>A0A918PEB2_9SPHN</name>
<dbReference type="PRINTS" id="PR01441">
    <property type="entry name" value="CELLSNTHASEC"/>
</dbReference>
<dbReference type="SMART" id="SM00028">
    <property type="entry name" value="TPR"/>
    <property type="match status" value="6"/>
</dbReference>
<dbReference type="EMBL" id="BMZA01000003">
    <property type="protein sequence ID" value="GGZ00668.1"/>
    <property type="molecule type" value="Genomic_DNA"/>
</dbReference>
<feature type="chain" id="PRO_5037504278" evidence="8">
    <location>
        <begin position="23"/>
        <end position="1160"/>
    </location>
</feature>
<evidence type="ECO:0000256" key="8">
    <source>
        <dbReference type="SAM" id="SignalP"/>
    </source>
</evidence>
<proteinExistence type="inferred from homology"/>
<accession>A0A918PEB2</accession>
<dbReference type="SUPFAM" id="SSF56935">
    <property type="entry name" value="Porins"/>
    <property type="match status" value="1"/>
</dbReference>
<dbReference type="InterPro" id="IPR051012">
    <property type="entry name" value="CellSynth/LPSAsmb/PSIAsmb"/>
</dbReference>
<evidence type="ECO:0000256" key="7">
    <source>
        <dbReference type="ARBA" id="ARBA00022916"/>
    </source>
</evidence>
<dbReference type="AlphaFoldDB" id="A0A918PEB2"/>
<evidence type="ECO:0000256" key="6">
    <source>
        <dbReference type="ARBA" id="ARBA00022803"/>
    </source>
</evidence>
<evidence type="ECO:0000259" key="9">
    <source>
        <dbReference type="Pfam" id="PF05420"/>
    </source>
</evidence>
<protein>
    <submittedName>
        <fullName evidence="10">Cellulose synthase</fullName>
    </submittedName>
</protein>
<dbReference type="InterPro" id="IPR011990">
    <property type="entry name" value="TPR-like_helical_dom_sf"/>
</dbReference>
<keyword evidence="5" id="KW-0677">Repeat</keyword>
<reference evidence="10" key="2">
    <citation type="submission" date="2020-09" db="EMBL/GenBank/DDBJ databases">
        <authorList>
            <person name="Sun Q."/>
            <person name="Kim S."/>
        </authorList>
    </citation>
    <scope>NUCLEOTIDE SEQUENCE</scope>
    <source>
        <strain evidence="10">KCTC 32255</strain>
    </source>
</reference>